<accession>A0AAE9AFV2</accession>
<feature type="transmembrane region" description="Helical" evidence="1">
    <location>
        <begin position="216"/>
        <end position="235"/>
    </location>
</feature>
<evidence type="ECO:0000313" key="2">
    <source>
        <dbReference type="EMBL" id="ULT94193.1"/>
    </source>
</evidence>
<evidence type="ECO:0000256" key="1">
    <source>
        <dbReference type="SAM" id="Phobius"/>
    </source>
</evidence>
<keyword evidence="1" id="KW-0472">Membrane</keyword>
<reference evidence="2 3" key="1">
    <citation type="submission" date="2022-05" db="EMBL/GenBank/DDBJ databases">
        <title>Chromosome-level reference genomes for two strains of Caenorhabditis briggsae: an improved platform for comparative genomics.</title>
        <authorList>
            <person name="Stevens L."/>
            <person name="Andersen E.C."/>
        </authorList>
    </citation>
    <scope>NUCLEOTIDE SEQUENCE [LARGE SCALE GENOMIC DNA]</scope>
    <source>
        <strain evidence="2">QX1410_ONT</strain>
        <tissue evidence="2">Whole-organism</tissue>
    </source>
</reference>
<sequence length="340" mass="39138">MSSNSSSPKWPNTIHFNDAYMAYQNHFNGFAQICAIVPWIYIIPSFHIICKIFAVYLTSNWTRPEPGLNQHVFLVISLSQLTVFVFFLFDYFTVRLPSTGLFTSWCASIEPNHFLKGLFMTAYYTNYSAMIFPFMVPVVRLVVVTFPRNHFKINSILLRVGVPLTWIYPILFTFFLIPAVGVCRQISSPYPFGSVHIYYANPAFGLRNSPLYLGNTLTWMTLSVMANIILFWKVAKARAQLITFQRSGVSYKAELSLSITTVTMILFYVINGTFVVMYILYYGKAAYFTHLVTLKSFANDLQTCVIPWIFYLTHPVFRKKTITTSDVFVSTSSFKRRVMN</sequence>
<dbReference type="KEGG" id="cbr:CBG_21677"/>
<proteinExistence type="predicted"/>
<dbReference type="PANTHER" id="PTHR46045">
    <property type="entry name" value="SERPENTINE RECEPTOR, CLASS U-RELATED"/>
    <property type="match status" value="1"/>
</dbReference>
<dbReference type="PANTHER" id="PTHR46045:SF14">
    <property type="entry name" value="SERPENTINE RECEPTOR, CLASS U"/>
    <property type="match status" value="1"/>
</dbReference>
<dbReference type="Proteomes" id="UP000827892">
    <property type="component" value="Chromosome IV"/>
</dbReference>
<feature type="transmembrane region" description="Helical" evidence="1">
    <location>
        <begin position="156"/>
        <end position="180"/>
    </location>
</feature>
<evidence type="ECO:0000313" key="3">
    <source>
        <dbReference type="Proteomes" id="UP000827892"/>
    </source>
</evidence>
<keyword evidence="1" id="KW-0812">Transmembrane</keyword>
<feature type="transmembrane region" description="Helical" evidence="1">
    <location>
        <begin position="71"/>
        <end position="92"/>
    </location>
</feature>
<feature type="transmembrane region" description="Helical" evidence="1">
    <location>
        <begin position="30"/>
        <end position="59"/>
    </location>
</feature>
<dbReference type="AlphaFoldDB" id="A0AAE9AFV2"/>
<feature type="transmembrane region" description="Helical" evidence="1">
    <location>
        <begin position="255"/>
        <end position="281"/>
    </location>
</feature>
<gene>
    <name evidence="2" type="ORF">L3Y34_003575</name>
</gene>
<dbReference type="InterPro" id="IPR003839">
    <property type="entry name" value="7TM_GPCR_serpentine_rcpt_Sru"/>
</dbReference>
<dbReference type="Pfam" id="PF10322">
    <property type="entry name" value="7TM_GPCR_Sru"/>
    <property type="match status" value="1"/>
</dbReference>
<protein>
    <submittedName>
        <fullName evidence="2">Uncharacterized protein</fullName>
    </submittedName>
</protein>
<name>A0AAE9AFV2_CAEBR</name>
<keyword evidence="1" id="KW-1133">Transmembrane helix</keyword>
<dbReference type="EMBL" id="CP090894">
    <property type="protein sequence ID" value="ULT94193.1"/>
    <property type="molecule type" value="Genomic_DNA"/>
</dbReference>
<dbReference type="OMA" id="SFHIICK"/>
<organism evidence="2 3">
    <name type="scientific">Caenorhabditis briggsae</name>
    <dbReference type="NCBI Taxonomy" id="6238"/>
    <lineage>
        <taxon>Eukaryota</taxon>
        <taxon>Metazoa</taxon>
        <taxon>Ecdysozoa</taxon>
        <taxon>Nematoda</taxon>
        <taxon>Chromadorea</taxon>
        <taxon>Rhabditida</taxon>
        <taxon>Rhabditina</taxon>
        <taxon>Rhabditomorpha</taxon>
        <taxon>Rhabditoidea</taxon>
        <taxon>Rhabditidae</taxon>
        <taxon>Peloderinae</taxon>
        <taxon>Caenorhabditis</taxon>
    </lineage>
</organism>
<feature type="transmembrane region" description="Helical" evidence="1">
    <location>
        <begin position="124"/>
        <end position="144"/>
    </location>
</feature>